<dbReference type="InterPro" id="IPR014710">
    <property type="entry name" value="RmlC-like_jellyroll"/>
</dbReference>
<comment type="similarity">
    <text evidence="1">Belongs to the protein kinase superfamily. AGC Ser/Thr protein kinase family. cGMP subfamily.</text>
</comment>
<feature type="region of interest" description="Disordered" evidence="14">
    <location>
        <begin position="692"/>
        <end position="789"/>
    </location>
</feature>
<dbReference type="PROSITE" id="PS50011">
    <property type="entry name" value="PROTEIN_KINASE_DOM"/>
    <property type="match status" value="1"/>
</dbReference>
<dbReference type="Gene3D" id="1.10.510.10">
    <property type="entry name" value="Transferase(Phosphotransferase) domain 1"/>
    <property type="match status" value="1"/>
</dbReference>
<feature type="compositionally biased region" description="Basic and acidic residues" evidence="14">
    <location>
        <begin position="716"/>
        <end position="725"/>
    </location>
</feature>
<evidence type="ECO:0000259" key="16">
    <source>
        <dbReference type="PROSITE" id="PS50042"/>
    </source>
</evidence>
<evidence type="ECO:0000313" key="19">
    <source>
        <dbReference type="Proteomes" id="UP000008744"/>
    </source>
</evidence>
<dbReference type="InterPro" id="IPR000961">
    <property type="entry name" value="AGC-kinase_C"/>
</dbReference>
<evidence type="ECO:0000256" key="7">
    <source>
        <dbReference type="ARBA" id="ARBA00022777"/>
    </source>
</evidence>
<feature type="region of interest" description="Disordered" evidence="14">
    <location>
        <begin position="166"/>
        <end position="210"/>
    </location>
</feature>
<dbReference type="STRING" id="7234.B4G9E3"/>
<evidence type="ECO:0000256" key="8">
    <source>
        <dbReference type="ARBA" id="ARBA00022840"/>
    </source>
</evidence>
<evidence type="ECO:0000256" key="2">
    <source>
        <dbReference type="ARBA" id="ARBA00012428"/>
    </source>
</evidence>
<dbReference type="PRINTS" id="PR00104">
    <property type="entry name" value="CGMPKINASE"/>
</dbReference>
<feature type="region of interest" description="Disordered" evidence="14">
    <location>
        <begin position="16"/>
        <end position="84"/>
    </location>
</feature>
<dbReference type="SMR" id="B4G9E3"/>
<feature type="compositionally biased region" description="Polar residues" evidence="14">
    <location>
        <begin position="900"/>
        <end position="912"/>
    </location>
</feature>
<feature type="compositionally biased region" description="Low complexity" evidence="14">
    <location>
        <begin position="49"/>
        <end position="84"/>
    </location>
</feature>
<dbReference type="Gene3D" id="2.60.120.10">
    <property type="entry name" value="Jelly Rolls"/>
    <property type="match status" value="3"/>
</dbReference>
<name>B4G9E3_DROPE</name>
<dbReference type="eggNOG" id="KOG0614">
    <property type="taxonomic scope" value="Eukaryota"/>
</dbReference>
<feature type="binding site" evidence="12">
    <location>
        <position position="1201"/>
    </location>
    <ligand>
        <name>ATP</name>
        <dbReference type="ChEBI" id="CHEBI:30616"/>
    </ligand>
</feature>
<feature type="compositionally biased region" description="Polar residues" evidence="14">
    <location>
        <begin position="16"/>
        <end position="33"/>
    </location>
</feature>
<dbReference type="SUPFAM" id="SSF56112">
    <property type="entry name" value="Protein kinase-like (PK-like)"/>
    <property type="match status" value="1"/>
</dbReference>
<dbReference type="InterPro" id="IPR011009">
    <property type="entry name" value="Kinase-like_dom_sf"/>
</dbReference>
<keyword evidence="4" id="KW-0140">cGMP</keyword>
<reference evidence="18 19" key="1">
    <citation type="journal article" date="2007" name="Nature">
        <title>Evolution of genes and genomes on the Drosophila phylogeny.</title>
        <authorList>
            <consortium name="Drosophila 12 Genomes Consortium"/>
            <person name="Clark A.G."/>
            <person name="Eisen M.B."/>
            <person name="Smith D.R."/>
            <person name="Bergman C.M."/>
            <person name="Oliver B."/>
            <person name="Markow T.A."/>
            <person name="Kaufman T.C."/>
            <person name="Kellis M."/>
            <person name="Gelbart W."/>
            <person name="Iyer V.N."/>
            <person name="Pollard D.A."/>
            <person name="Sackton T.B."/>
            <person name="Larracuente A.M."/>
            <person name="Singh N.D."/>
            <person name="Abad J.P."/>
            <person name="Abt D.N."/>
            <person name="Adryan B."/>
            <person name="Aguade M."/>
            <person name="Akashi H."/>
            <person name="Anderson W.W."/>
            <person name="Aquadro C.F."/>
            <person name="Ardell D.H."/>
            <person name="Arguello R."/>
            <person name="Artieri C.G."/>
            <person name="Barbash D.A."/>
            <person name="Barker D."/>
            <person name="Barsanti P."/>
            <person name="Batterham P."/>
            <person name="Batzoglou S."/>
            <person name="Begun D."/>
            <person name="Bhutkar A."/>
            <person name="Blanco E."/>
            <person name="Bosak S.A."/>
            <person name="Bradley R.K."/>
            <person name="Brand A.D."/>
            <person name="Brent M.R."/>
            <person name="Brooks A.N."/>
            <person name="Brown R.H."/>
            <person name="Butlin R.K."/>
            <person name="Caggese C."/>
            <person name="Calvi B.R."/>
            <person name="Bernardo de Carvalho A."/>
            <person name="Caspi A."/>
            <person name="Castrezana S."/>
            <person name="Celniker S.E."/>
            <person name="Chang J.L."/>
            <person name="Chapple C."/>
            <person name="Chatterji S."/>
            <person name="Chinwalla A."/>
            <person name="Civetta A."/>
            <person name="Clifton S.W."/>
            <person name="Comeron J.M."/>
            <person name="Costello J.C."/>
            <person name="Coyne J.A."/>
            <person name="Daub J."/>
            <person name="David R.G."/>
            <person name="Delcher A.L."/>
            <person name="Delehaunty K."/>
            <person name="Do C.B."/>
            <person name="Ebling H."/>
            <person name="Edwards K."/>
            <person name="Eickbush T."/>
            <person name="Evans J.D."/>
            <person name="Filipski A."/>
            <person name="Findeiss S."/>
            <person name="Freyhult E."/>
            <person name="Fulton L."/>
            <person name="Fulton R."/>
            <person name="Garcia A.C."/>
            <person name="Gardiner A."/>
            <person name="Garfield D.A."/>
            <person name="Garvin B.E."/>
            <person name="Gibson G."/>
            <person name="Gilbert D."/>
            <person name="Gnerre S."/>
            <person name="Godfrey J."/>
            <person name="Good R."/>
            <person name="Gotea V."/>
            <person name="Gravely B."/>
            <person name="Greenberg A.J."/>
            <person name="Griffiths-Jones S."/>
            <person name="Gross S."/>
            <person name="Guigo R."/>
            <person name="Gustafson E.A."/>
            <person name="Haerty W."/>
            <person name="Hahn M.W."/>
            <person name="Halligan D.L."/>
            <person name="Halpern A.L."/>
            <person name="Halter G.M."/>
            <person name="Han M.V."/>
            <person name="Heger A."/>
            <person name="Hillier L."/>
            <person name="Hinrichs A.S."/>
            <person name="Holmes I."/>
            <person name="Hoskins R.A."/>
            <person name="Hubisz M.J."/>
            <person name="Hultmark D."/>
            <person name="Huntley M.A."/>
            <person name="Jaffe D.B."/>
            <person name="Jagadeeshan S."/>
            <person name="Jeck W.R."/>
            <person name="Johnson J."/>
            <person name="Jones C.D."/>
            <person name="Jordan W.C."/>
            <person name="Karpen G.H."/>
            <person name="Kataoka E."/>
            <person name="Keightley P.D."/>
            <person name="Kheradpour P."/>
            <person name="Kirkness E.F."/>
            <person name="Koerich L.B."/>
            <person name="Kristiansen K."/>
            <person name="Kudrna D."/>
            <person name="Kulathinal R.J."/>
            <person name="Kumar S."/>
            <person name="Kwok R."/>
            <person name="Lander E."/>
            <person name="Langley C.H."/>
            <person name="Lapoint R."/>
            <person name="Lazzaro B.P."/>
            <person name="Lee S.J."/>
            <person name="Levesque L."/>
            <person name="Li R."/>
            <person name="Lin C.F."/>
            <person name="Lin M.F."/>
            <person name="Lindblad-Toh K."/>
            <person name="Llopart A."/>
            <person name="Long M."/>
            <person name="Low L."/>
            <person name="Lozovsky E."/>
            <person name="Lu J."/>
            <person name="Luo M."/>
            <person name="Machado C.A."/>
            <person name="Makalowski W."/>
            <person name="Marzo M."/>
            <person name="Matsuda M."/>
            <person name="Matzkin L."/>
            <person name="McAllister B."/>
            <person name="McBride C.S."/>
            <person name="McKernan B."/>
            <person name="McKernan K."/>
            <person name="Mendez-Lago M."/>
            <person name="Minx P."/>
            <person name="Mollenhauer M.U."/>
            <person name="Montooth K."/>
            <person name="Mount S.M."/>
            <person name="Mu X."/>
            <person name="Myers E."/>
            <person name="Negre B."/>
            <person name="Newfeld S."/>
            <person name="Nielsen R."/>
            <person name="Noor M.A."/>
            <person name="O'Grady P."/>
            <person name="Pachter L."/>
            <person name="Papaceit M."/>
            <person name="Parisi M.J."/>
            <person name="Parisi M."/>
            <person name="Parts L."/>
            <person name="Pedersen J.S."/>
            <person name="Pesole G."/>
            <person name="Phillippy A.M."/>
            <person name="Ponting C.P."/>
            <person name="Pop M."/>
            <person name="Porcelli D."/>
            <person name="Powell J.R."/>
            <person name="Prohaska S."/>
            <person name="Pruitt K."/>
            <person name="Puig M."/>
            <person name="Quesneville H."/>
            <person name="Ram K.R."/>
            <person name="Rand D."/>
            <person name="Rasmussen M.D."/>
            <person name="Reed L.K."/>
            <person name="Reenan R."/>
            <person name="Reily A."/>
            <person name="Remington K.A."/>
            <person name="Rieger T.T."/>
            <person name="Ritchie M.G."/>
            <person name="Robin C."/>
            <person name="Rogers Y.H."/>
            <person name="Rohde C."/>
            <person name="Rozas J."/>
            <person name="Rubenfield M.J."/>
            <person name="Ruiz A."/>
            <person name="Russo S."/>
            <person name="Salzberg S.L."/>
            <person name="Sanchez-Gracia A."/>
            <person name="Saranga D.J."/>
            <person name="Sato H."/>
            <person name="Schaeffer S.W."/>
            <person name="Schatz M.C."/>
            <person name="Schlenke T."/>
            <person name="Schwartz R."/>
            <person name="Segarra C."/>
            <person name="Singh R.S."/>
            <person name="Sirot L."/>
            <person name="Sirota M."/>
            <person name="Sisneros N.B."/>
            <person name="Smith C.D."/>
            <person name="Smith T.F."/>
            <person name="Spieth J."/>
            <person name="Stage D.E."/>
            <person name="Stark A."/>
            <person name="Stephan W."/>
            <person name="Strausberg R.L."/>
            <person name="Strempel S."/>
            <person name="Sturgill D."/>
            <person name="Sutton G."/>
            <person name="Sutton G.G."/>
            <person name="Tao W."/>
            <person name="Teichmann S."/>
            <person name="Tobari Y.N."/>
            <person name="Tomimura Y."/>
            <person name="Tsolas J.M."/>
            <person name="Valente V.L."/>
            <person name="Venter E."/>
            <person name="Venter J.C."/>
            <person name="Vicario S."/>
            <person name="Vieira F.G."/>
            <person name="Vilella A.J."/>
            <person name="Villasante A."/>
            <person name="Walenz B."/>
            <person name="Wang J."/>
            <person name="Wasserman M."/>
            <person name="Watts T."/>
            <person name="Wilson D."/>
            <person name="Wilson R.K."/>
            <person name="Wing R.A."/>
            <person name="Wolfner M.F."/>
            <person name="Wong A."/>
            <person name="Wong G.K."/>
            <person name="Wu C.I."/>
            <person name="Wu G."/>
            <person name="Yamamoto D."/>
            <person name="Yang H.P."/>
            <person name="Yang S.P."/>
            <person name="Yorke J.A."/>
            <person name="Yoshida K."/>
            <person name="Zdobnov E."/>
            <person name="Zhang P."/>
            <person name="Zhang Y."/>
            <person name="Zimin A.V."/>
            <person name="Baldwin J."/>
            <person name="Abdouelleil A."/>
            <person name="Abdulkadir J."/>
            <person name="Abebe A."/>
            <person name="Abera B."/>
            <person name="Abreu J."/>
            <person name="Acer S.C."/>
            <person name="Aftuck L."/>
            <person name="Alexander A."/>
            <person name="An P."/>
            <person name="Anderson E."/>
            <person name="Anderson S."/>
            <person name="Arachi H."/>
            <person name="Azer M."/>
            <person name="Bachantsang P."/>
            <person name="Barry A."/>
            <person name="Bayul T."/>
            <person name="Berlin A."/>
            <person name="Bessette D."/>
            <person name="Bloom T."/>
            <person name="Blye J."/>
            <person name="Boguslavskiy L."/>
            <person name="Bonnet C."/>
            <person name="Boukhgalter B."/>
            <person name="Bourzgui I."/>
            <person name="Brown A."/>
            <person name="Cahill P."/>
            <person name="Channer S."/>
            <person name="Cheshatsang Y."/>
            <person name="Chuda L."/>
            <person name="Citroen M."/>
            <person name="Collymore A."/>
            <person name="Cooke P."/>
            <person name="Costello M."/>
            <person name="D'Aco K."/>
            <person name="Daza R."/>
            <person name="De Haan G."/>
            <person name="DeGray S."/>
            <person name="DeMaso C."/>
            <person name="Dhargay N."/>
            <person name="Dooley K."/>
            <person name="Dooley E."/>
            <person name="Doricent M."/>
            <person name="Dorje P."/>
            <person name="Dorjee K."/>
            <person name="Dupes A."/>
            <person name="Elong R."/>
            <person name="Falk J."/>
            <person name="Farina A."/>
            <person name="Faro S."/>
            <person name="Ferguson D."/>
            <person name="Fisher S."/>
            <person name="Foley C.D."/>
            <person name="Franke A."/>
            <person name="Friedrich D."/>
            <person name="Gadbois L."/>
            <person name="Gearin G."/>
            <person name="Gearin C.R."/>
            <person name="Giannoukos G."/>
            <person name="Goode T."/>
            <person name="Graham J."/>
            <person name="Grandbois E."/>
            <person name="Grewal S."/>
            <person name="Gyaltsen K."/>
            <person name="Hafez N."/>
            <person name="Hagos B."/>
            <person name="Hall J."/>
            <person name="Henson C."/>
            <person name="Hollinger A."/>
            <person name="Honan T."/>
            <person name="Huard M.D."/>
            <person name="Hughes L."/>
            <person name="Hurhula B."/>
            <person name="Husby M.E."/>
            <person name="Kamat A."/>
            <person name="Kanga B."/>
            <person name="Kashin S."/>
            <person name="Khazanovich D."/>
            <person name="Kisner P."/>
            <person name="Lance K."/>
            <person name="Lara M."/>
            <person name="Lee W."/>
            <person name="Lennon N."/>
            <person name="Letendre F."/>
            <person name="LeVine R."/>
            <person name="Lipovsky A."/>
            <person name="Liu X."/>
            <person name="Liu J."/>
            <person name="Liu S."/>
            <person name="Lokyitsang T."/>
            <person name="Lokyitsang Y."/>
            <person name="Lubonja R."/>
            <person name="Lui A."/>
            <person name="MacDonald P."/>
            <person name="Magnisalis V."/>
            <person name="Maru K."/>
            <person name="Matthews C."/>
            <person name="McCusker W."/>
            <person name="McDonough S."/>
            <person name="Mehta T."/>
            <person name="Meldrim J."/>
            <person name="Meneus L."/>
            <person name="Mihai O."/>
            <person name="Mihalev A."/>
            <person name="Mihova T."/>
            <person name="Mittelman R."/>
            <person name="Mlenga V."/>
            <person name="Montmayeur A."/>
            <person name="Mulrain L."/>
            <person name="Navidi A."/>
            <person name="Naylor J."/>
            <person name="Negash T."/>
            <person name="Nguyen T."/>
            <person name="Nguyen N."/>
            <person name="Nicol R."/>
            <person name="Norbu C."/>
            <person name="Norbu N."/>
            <person name="Novod N."/>
            <person name="O'Neill B."/>
            <person name="Osman S."/>
            <person name="Markiewicz E."/>
            <person name="Oyono O.L."/>
            <person name="Patti C."/>
            <person name="Phunkhang P."/>
            <person name="Pierre F."/>
            <person name="Priest M."/>
            <person name="Raghuraman S."/>
            <person name="Rege F."/>
            <person name="Reyes R."/>
            <person name="Rise C."/>
            <person name="Rogov P."/>
            <person name="Ross K."/>
            <person name="Ryan E."/>
            <person name="Settipalli S."/>
            <person name="Shea T."/>
            <person name="Sherpa N."/>
            <person name="Shi L."/>
            <person name="Shih D."/>
            <person name="Sparrow T."/>
            <person name="Spaulding J."/>
            <person name="Stalker J."/>
            <person name="Stange-Thomann N."/>
            <person name="Stavropoulos S."/>
            <person name="Stone C."/>
            <person name="Strader C."/>
            <person name="Tesfaye S."/>
            <person name="Thomson T."/>
            <person name="Thoulutsang Y."/>
            <person name="Thoulutsang D."/>
            <person name="Topham K."/>
            <person name="Topping I."/>
            <person name="Tsamla T."/>
            <person name="Vassiliev H."/>
            <person name="Vo A."/>
            <person name="Wangchuk T."/>
            <person name="Wangdi T."/>
            <person name="Weiand M."/>
            <person name="Wilkinson J."/>
            <person name="Wilson A."/>
            <person name="Yadav S."/>
            <person name="Young G."/>
            <person name="Yu Q."/>
            <person name="Zembek L."/>
            <person name="Zhong D."/>
            <person name="Zimmer A."/>
            <person name="Zwirko Z."/>
            <person name="Jaffe D.B."/>
            <person name="Alvarez P."/>
            <person name="Brockman W."/>
            <person name="Butler J."/>
            <person name="Chin C."/>
            <person name="Gnerre S."/>
            <person name="Grabherr M."/>
            <person name="Kleber M."/>
            <person name="Mauceli E."/>
            <person name="MacCallum I."/>
        </authorList>
    </citation>
    <scope>NUCLEOTIDE SEQUENCE [LARGE SCALE GENOMIC DNA]</scope>
    <source>
        <strain evidence="19">MSH-3 / Tucson 14011-0111.49</strain>
    </source>
</reference>
<evidence type="ECO:0000256" key="4">
    <source>
        <dbReference type="ARBA" id="ARBA00022535"/>
    </source>
</evidence>
<keyword evidence="8 12" id="KW-0067">ATP-binding</keyword>
<dbReference type="Gene3D" id="1.20.5.490">
    <property type="entry name" value="Single helix bin"/>
    <property type="match status" value="1"/>
</dbReference>
<dbReference type="PANTHER" id="PTHR24353">
    <property type="entry name" value="CYCLIC NUCLEOTIDE-DEPENDENT PROTEIN KINASE"/>
    <property type="match status" value="1"/>
</dbReference>
<keyword evidence="3" id="KW-0723">Serine/threonine-protein kinase</keyword>
<accession>B4G9E3</accession>
<evidence type="ECO:0000256" key="5">
    <source>
        <dbReference type="ARBA" id="ARBA00022679"/>
    </source>
</evidence>
<dbReference type="PhylomeDB" id="B4G9E3"/>
<dbReference type="Gene3D" id="3.30.200.20">
    <property type="entry name" value="Phosphorylase Kinase, domain 1"/>
    <property type="match status" value="1"/>
</dbReference>
<dbReference type="Proteomes" id="UP000008744">
    <property type="component" value="Unassembled WGS sequence"/>
</dbReference>
<dbReference type="InterPro" id="IPR035014">
    <property type="entry name" value="STKc_cGK"/>
</dbReference>
<feature type="coiled-coil region" evidence="13">
    <location>
        <begin position="462"/>
        <end position="489"/>
    </location>
</feature>
<dbReference type="GO" id="GO:0004692">
    <property type="term" value="F:cGMP-dependent protein kinase activity"/>
    <property type="evidence" value="ECO:0007669"/>
    <property type="project" value="UniProtKB-EC"/>
</dbReference>
<evidence type="ECO:0000256" key="6">
    <source>
        <dbReference type="ARBA" id="ARBA00022741"/>
    </source>
</evidence>
<feature type="compositionally biased region" description="Basic residues" evidence="14">
    <location>
        <begin position="182"/>
        <end position="191"/>
    </location>
</feature>
<dbReference type="SUPFAM" id="SSF51206">
    <property type="entry name" value="cAMP-binding domain-like"/>
    <property type="match status" value="3"/>
</dbReference>
<dbReference type="Pfam" id="PF00027">
    <property type="entry name" value="cNMP_binding"/>
    <property type="match status" value="2"/>
</dbReference>
<dbReference type="PROSITE" id="PS00889">
    <property type="entry name" value="CNMP_BINDING_2"/>
    <property type="match status" value="2"/>
</dbReference>
<feature type="compositionally biased region" description="Polar residues" evidence="14">
    <location>
        <begin position="526"/>
        <end position="544"/>
    </location>
</feature>
<evidence type="ECO:0000259" key="15">
    <source>
        <dbReference type="PROSITE" id="PS50011"/>
    </source>
</evidence>
<feature type="compositionally biased region" description="Polar residues" evidence="14">
    <location>
        <begin position="135"/>
        <end position="145"/>
    </location>
</feature>
<dbReference type="PROSITE" id="PS00107">
    <property type="entry name" value="PROTEIN_KINASE_ATP"/>
    <property type="match status" value="1"/>
</dbReference>
<dbReference type="InterPro" id="IPR017441">
    <property type="entry name" value="Protein_kinase_ATP_BS"/>
</dbReference>
<proteinExistence type="inferred from homology"/>
<comment type="catalytic activity">
    <reaction evidence="11">
        <text>L-seryl-[protein] + ATP = O-phospho-L-seryl-[protein] + ADP + H(+)</text>
        <dbReference type="Rhea" id="RHEA:17989"/>
        <dbReference type="Rhea" id="RHEA-COMP:9863"/>
        <dbReference type="Rhea" id="RHEA-COMP:11604"/>
        <dbReference type="ChEBI" id="CHEBI:15378"/>
        <dbReference type="ChEBI" id="CHEBI:29999"/>
        <dbReference type="ChEBI" id="CHEBI:30616"/>
        <dbReference type="ChEBI" id="CHEBI:83421"/>
        <dbReference type="ChEBI" id="CHEBI:456216"/>
        <dbReference type="EC" id="2.7.11.12"/>
    </reaction>
</comment>
<dbReference type="InterPro" id="IPR008271">
    <property type="entry name" value="Ser/Thr_kinase_AS"/>
</dbReference>
<dbReference type="SMART" id="SM00100">
    <property type="entry name" value="cNMP"/>
    <property type="match status" value="2"/>
</dbReference>
<evidence type="ECO:0000256" key="12">
    <source>
        <dbReference type="PROSITE-ProRule" id="PRU10141"/>
    </source>
</evidence>
<keyword evidence="7" id="KW-0418">Kinase</keyword>
<feature type="compositionally biased region" description="Low complexity" evidence="14">
    <location>
        <begin position="778"/>
        <end position="789"/>
    </location>
</feature>
<dbReference type="InterPro" id="IPR018488">
    <property type="entry name" value="cNMP-bd_CS"/>
</dbReference>
<dbReference type="InterPro" id="IPR000719">
    <property type="entry name" value="Prot_kinase_dom"/>
</dbReference>
<keyword evidence="5" id="KW-0808">Transferase</keyword>
<dbReference type="FunFam" id="2.60.120.10:FF:000064">
    <property type="entry name" value="cGMP-dependent protein kinase, isozyme"/>
    <property type="match status" value="1"/>
</dbReference>
<dbReference type="PANTHER" id="PTHR24353:SF111">
    <property type="match status" value="1"/>
</dbReference>
<feature type="region of interest" description="Disordered" evidence="14">
    <location>
        <begin position="936"/>
        <end position="960"/>
    </location>
</feature>
<keyword evidence="9" id="KW-0142">cGMP-binding</keyword>
<dbReference type="OrthoDB" id="63267at2759"/>
<keyword evidence="13" id="KW-0175">Coiled coil</keyword>
<evidence type="ECO:0000256" key="13">
    <source>
        <dbReference type="SAM" id="Coils"/>
    </source>
</evidence>
<dbReference type="GO" id="GO:0005524">
    <property type="term" value="F:ATP binding"/>
    <property type="evidence" value="ECO:0007669"/>
    <property type="project" value="UniProtKB-UniRule"/>
</dbReference>
<dbReference type="PROSITE" id="PS00888">
    <property type="entry name" value="CNMP_BINDING_1"/>
    <property type="match status" value="1"/>
</dbReference>
<dbReference type="GO" id="GO:0005737">
    <property type="term" value="C:cytoplasm"/>
    <property type="evidence" value="ECO:0007669"/>
    <property type="project" value="EnsemblMetazoa"/>
</dbReference>
<dbReference type="SMART" id="SM00220">
    <property type="entry name" value="S_TKc"/>
    <property type="match status" value="1"/>
</dbReference>
<evidence type="ECO:0000256" key="9">
    <source>
        <dbReference type="ARBA" id="ARBA00022992"/>
    </source>
</evidence>
<dbReference type="GO" id="GO:0007526">
    <property type="term" value="P:larval somatic muscle development"/>
    <property type="evidence" value="ECO:0007669"/>
    <property type="project" value="EnsemblMetazoa"/>
</dbReference>
<evidence type="ECO:0000256" key="10">
    <source>
        <dbReference type="ARBA" id="ARBA00047298"/>
    </source>
</evidence>
<feature type="region of interest" description="Disordered" evidence="14">
    <location>
        <begin position="882"/>
        <end position="917"/>
    </location>
</feature>
<evidence type="ECO:0000256" key="11">
    <source>
        <dbReference type="ARBA" id="ARBA00047462"/>
    </source>
</evidence>
<comment type="catalytic activity">
    <reaction evidence="10">
        <text>L-threonyl-[protein] + ATP = O-phospho-L-threonyl-[protein] + ADP + H(+)</text>
        <dbReference type="Rhea" id="RHEA:46608"/>
        <dbReference type="Rhea" id="RHEA-COMP:11060"/>
        <dbReference type="Rhea" id="RHEA-COMP:11605"/>
        <dbReference type="ChEBI" id="CHEBI:15378"/>
        <dbReference type="ChEBI" id="CHEBI:30013"/>
        <dbReference type="ChEBI" id="CHEBI:30616"/>
        <dbReference type="ChEBI" id="CHEBI:61977"/>
        <dbReference type="ChEBI" id="CHEBI:456216"/>
        <dbReference type="EC" id="2.7.11.12"/>
    </reaction>
</comment>
<dbReference type="CDD" id="cd00038">
    <property type="entry name" value="CAP_ED"/>
    <property type="match status" value="2"/>
</dbReference>
<dbReference type="InterPro" id="IPR000595">
    <property type="entry name" value="cNMP-bd_dom"/>
</dbReference>
<dbReference type="EMBL" id="CH479180">
    <property type="protein sequence ID" value="EDW28973.1"/>
    <property type="molecule type" value="Genomic_DNA"/>
</dbReference>
<evidence type="ECO:0000259" key="17">
    <source>
        <dbReference type="PROSITE" id="PS51285"/>
    </source>
</evidence>
<dbReference type="PROSITE" id="PS51285">
    <property type="entry name" value="AGC_KINASE_CTER"/>
    <property type="match status" value="1"/>
</dbReference>
<dbReference type="FunFam" id="1.10.510.10:FF:000096">
    <property type="entry name" value="cGMP-dependent protein kinase"/>
    <property type="match status" value="1"/>
</dbReference>
<feature type="region of interest" description="Disordered" evidence="14">
    <location>
        <begin position="816"/>
        <end position="842"/>
    </location>
</feature>
<dbReference type="InterPro" id="IPR018490">
    <property type="entry name" value="cNMP-bd_dom_sf"/>
</dbReference>
<dbReference type="InterPro" id="IPR002374">
    <property type="entry name" value="cGMP_dep_kinase"/>
</dbReference>
<evidence type="ECO:0000313" key="18">
    <source>
        <dbReference type="EMBL" id="EDW28973.1"/>
    </source>
</evidence>
<dbReference type="PROSITE" id="PS00108">
    <property type="entry name" value="PROTEIN_KINASE_ST"/>
    <property type="match status" value="1"/>
</dbReference>
<feature type="domain" description="Protein kinase" evidence="15">
    <location>
        <begin position="1171"/>
        <end position="1430"/>
    </location>
</feature>
<feature type="domain" description="Cyclic nucleotide-binding" evidence="16">
    <location>
        <begin position="1032"/>
        <end position="1155"/>
    </location>
</feature>
<dbReference type="CDD" id="cd12085">
    <property type="entry name" value="DD_cGKI-alpha"/>
    <property type="match status" value="1"/>
</dbReference>
<evidence type="ECO:0000256" key="3">
    <source>
        <dbReference type="ARBA" id="ARBA00022527"/>
    </source>
</evidence>
<keyword evidence="6 12" id="KW-0547">Nucleotide-binding</keyword>
<protein>
    <recommendedName>
        <fullName evidence="2">cGMP-dependent protein kinase</fullName>
        <ecNumber evidence="2">2.7.11.12</ecNumber>
    </recommendedName>
</protein>
<dbReference type="GO" id="GO:0030553">
    <property type="term" value="F:cGMP binding"/>
    <property type="evidence" value="ECO:0007669"/>
    <property type="project" value="UniProtKB-KW"/>
</dbReference>
<organism evidence="19">
    <name type="scientific">Drosophila persimilis</name>
    <name type="common">Fruit fly</name>
    <dbReference type="NCBI Taxonomy" id="7234"/>
    <lineage>
        <taxon>Eukaryota</taxon>
        <taxon>Metazoa</taxon>
        <taxon>Ecdysozoa</taxon>
        <taxon>Arthropoda</taxon>
        <taxon>Hexapoda</taxon>
        <taxon>Insecta</taxon>
        <taxon>Pterygota</taxon>
        <taxon>Neoptera</taxon>
        <taxon>Endopterygota</taxon>
        <taxon>Diptera</taxon>
        <taxon>Brachycera</taxon>
        <taxon>Muscomorpha</taxon>
        <taxon>Ephydroidea</taxon>
        <taxon>Drosophilidae</taxon>
        <taxon>Drosophila</taxon>
        <taxon>Sophophora</taxon>
    </lineage>
</organism>
<dbReference type="HOGENOM" id="CLU_000288_73_6_1"/>
<gene>
    <name evidence="18" type="primary">Dper\GL19466</name>
    <name evidence="18" type="ORF">Dper_GL19466</name>
</gene>
<dbReference type="CDD" id="cd05572">
    <property type="entry name" value="STKc_cGK"/>
    <property type="match status" value="1"/>
</dbReference>
<feature type="domain" description="AGC-kinase C-terminal" evidence="17">
    <location>
        <begin position="1431"/>
        <end position="1482"/>
    </location>
</feature>
<feature type="region of interest" description="Disordered" evidence="14">
    <location>
        <begin position="119"/>
        <end position="145"/>
    </location>
</feature>
<feature type="compositionally biased region" description="Gly residues" evidence="14">
    <location>
        <begin position="506"/>
        <end position="516"/>
    </location>
</feature>
<feature type="region of interest" description="Disordered" evidence="14">
    <location>
        <begin position="504"/>
        <end position="544"/>
    </location>
</feature>
<dbReference type="SMART" id="SM00133">
    <property type="entry name" value="S_TK_X"/>
    <property type="match status" value="1"/>
</dbReference>
<sequence>MRFCFDRLCFATKRPATNNNRQSSSHSTNEPQCTSTCTTAESHSHSHSHSPPSTTTDAAAAAATATATPSTAPPQKQQQIHQQPIGKGGDLFYAEYQRLKPAIIHRDYRDKPPDIEAENEEKLPQKETPPAPQSPKKSQTPSIQTEIQRTELQIQQLQSEIQQTHLQLRRYRRHSSAEDRRKPKQQHHTNHTKVLSPDSDFVSDSAGDPKIRKAASMQQEPNANYQFQTDLGLVSIVQNVANNAANTNNAYAATSNNNNNNNNLLGGGVGIVTLPSAGNNLGLLGLEQTASGLRLIQAPPPHSDVLTHTLIYGTPPSGAQQLHTDPRSLLHQQELQLQQRYQQLQQLQAQTQGLFSYHQPSPSGNPGASQPVAIPGAATVASCNSPTQLQAQPLPLSHPSTLALAQVQQQMQGLRISGGCGAPSPGSATPSPVGMGEPTLMMSNTAAYVAATPQEERFIQIIQAKDLKIQEMQRALQFKDNEIAELKSHLDKFQSVFPFSRSSAAGAGGSSGGGSGPSTATGATRKSGQTFQRQRAQGISAEPQSESSVLLEHVTFRKYDKNERSRELIKSAILDNDFMKNLDLSQIREIVDCMYPVKYPAKNLIIKEGDVGSIVYVMEATLSRQGSSAGTSFLLDGISALSKYQMTLENIRKLEQQSRDRRRIVSIKELNGYRPSALQHHQQQQLENNWVTEDQDQEEKPQKEEGPAPGPNPKQKIPEHVEEPAVNHYVLDPTERPRVPRPRQQLSVKPPSLRRSQTMAMPPSYATMRSPRKQAKGAAAATASNSSSSAYSTFSSAAEDLRDPAEQVVICQQPQLPQLRAPKEQPSLSQRVAKPLSRSQTSVQRYATIRMPHHSTSFCRAAARSTDPSAVRRHSLEQALQGLQVQEEQPRPRVAEPRQISPTASSNGSSKDLNGEGFCIPRPRLIVPVHTYARRRRTGNLKEQSSAGQEEEPAKDGRVEVSREGKYLSTLSGAKVLGELAILYNCQRTATITAISECNLWAIERQCFQTIMMRTGLIRQAEYTDFLKSVPIFKDLADDTLIKISDVLEETHYQRGDYIVRQGARGDTFFIISKGKVRVTIKQQDTQEEKFIRMLGKGDFFGEKALQGDDLRTANIICDSPEGVSCLVIDRETFNQLISNLDEIKHRYDDEGALERIKINEEFRDINLTDLRVIATLGVGGFGRVELVQTNGDTSRSFALKQMKKSQIVETRQQQHIMSEKEIMGEANCQFIVKLFKTFKDKKYLYMLMESCLGGELWTILRDKGNFDDSTTRFYTACVVEAFDYLHSRNIIYRDLKPENLLLNDRGYVKLVDFGFAKKLQTGRKTWTFCGTPEYVAPEVILNRGHDISADYWSLGVLMFELLTGTPPFTGSDPMRTYNIILKGIDAIEFPRNITRNASNLIKKLCRDNPAERLGYQRGGISEIQKHKWFDGFYWWGLQNCTLEPPIMPTVKSVVDTTNFDDYPPDPEGPPADDVSGWDKDF</sequence>
<dbReference type="PROSITE" id="PS50042">
    <property type="entry name" value="CNMP_BINDING_3"/>
    <property type="match status" value="3"/>
</dbReference>
<keyword evidence="19" id="KW-1185">Reference proteome</keyword>
<dbReference type="Pfam" id="PF00069">
    <property type="entry name" value="Pkinase"/>
    <property type="match status" value="1"/>
</dbReference>
<dbReference type="FunFam" id="1.20.5.490:FF:000006">
    <property type="entry name" value="cGMP-dependent protein kinase 1"/>
    <property type="match status" value="1"/>
</dbReference>
<evidence type="ECO:0000256" key="1">
    <source>
        <dbReference type="ARBA" id="ARBA00006352"/>
    </source>
</evidence>
<dbReference type="OMA" id="SGCTPGN"/>
<evidence type="ECO:0000256" key="14">
    <source>
        <dbReference type="SAM" id="MobiDB-lite"/>
    </source>
</evidence>
<dbReference type="EC" id="2.7.11.12" evidence="2"/>
<feature type="domain" description="Cyclic nucleotide-binding" evidence="16">
    <location>
        <begin position="943"/>
        <end position="1029"/>
    </location>
</feature>
<feature type="region of interest" description="Disordered" evidence="14">
    <location>
        <begin position="1458"/>
        <end position="1482"/>
    </location>
</feature>
<feature type="domain" description="Cyclic nucleotide-binding" evidence="16">
    <location>
        <begin position="578"/>
        <end position="619"/>
    </location>
</feature>